<dbReference type="Gene3D" id="3.40.1190.20">
    <property type="match status" value="1"/>
</dbReference>
<evidence type="ECO:0000313" key="7">
    <source>
        <dbReference type="Proteomes" id="UP000241203"/>
    </source>
</evidence>
<accession>A0A2P8GST2</accession>
<sequence>MNTAGRVGADARTDDGTDDGRVVVIGDALIDELRDDAGVREFVGGAALNVAVGLARLGVATTLLAMVGEDEDGDTIRAFLDTHGVELIQTASPHGSSRAVSERVDGEPHYVFNTAAQNRHVDFGPEEREAIENARLVVVSCFPFDNDAESAALDEAVADGSKLVVDPNPREAMMADRERFERNALRLAGRSLLVKVGDDDAPFLGADGLGALVPDLVDRGTHVVLATEGRAGARIVDGGIDVSSGIASLPGAIVDTMGAGDASLASVVADVVRAGRPADSDAWSRVLDRAMVVAAATCRAEGALLQTPEGFTSL</sequence>
<evidence type="ECO:0000313" key="6">
    <source>
        <dbReference type="EMBL" id="RUQ81820.1"/>
    </source>
</evidence>
<comment type="similarity">
    <text evidence="1">Belongs to the carbohydrate kinase PfkB family.</text>
</comment>
<dbReference type="Pfam" id="PF00294">
    <property type="entry name" value="PfkB"/>
    <property type="match status" value="1"/>
</dbReference>
<dbReference type="PANTHER" id="PTHR43085:SF57">
    <property type="entry name" value="CARBOHYDRATE KINASE PFKB DOMAIN-CONTAINING PROTEIN"/>
    <property type="match status" value="1"/>
</dbReference>
<reference evidence="5 7" key="1">
    <citation type="submission" date="2018-03" db="EMBL/GenBank/DDBJ databases">
        <title>Genomic Encyclopedia of Archaeal and Bacterial Type Strains, Phase II (KMG-II): from individual species to whole genera.</title>
        <authorList>
            <person name="Goeker M."/>
        </authorList>
    </citation>
    <scope>NUCLEOTIDE SEQUENCE [LARGE SCALE GENOMIC DNA]</scope>
    <source>
        <strain evidence="5 7">DSM 21548</strain>
    </source>
</reference>
<evidence type="ECO:0000259" key="4">
    <source>
        <dbReference type="Pfam" id="PF00294"/>
    </source>
</evidence>
<dbReference type="InterPro" id="IPR011611">
    <property type="entry name" value="PfkB_dom"/>
</dbReference>
<organism evidence="5 7">
    <name type="scientific">Labedella gwakjiensis</name>
    <dbReference type="NCBI Taxonomy" id="390269"/>
    <lineage>
        <taxon>Bacteria</taxon>
        <taxon>Bacillati</taxon>
        <taxon>Actinomycetota</taxon>
        <taxon>Actinomycetes</taxon>
        <taxon>Micrococcales</taxon>
        <taxon>Microbacteriaceae</taxon>
        <taxon>Labedella</taxon>
    </lineage>
</organism>
<keyword evidence="2" id="KW-0808">Transferase</keyword>
<name>A0A2P8GST2_9MICO</name>
<dbReference type="InterPro" id="IPR029056">
    <property type="entry name" value="Ribokinase-like"/>
</dbReference>
<feature type="domain" description="Carbohydrate kinase PfkB" evidence="4">
    <location>
        <begin position="22"/>
        <end position="305"/>
    </location>
</feature>
<dbReference type="GO" id="GO:0016301">
    <property type="term" value="F:kinase activity"/>
    <property type="evidence" value="ECO:0007669"/>
    <property type="project" value="UniProtKB-KW"/>
</dbReference>
<gene>
    <name evidence="5" type="ORF">CLV49_0629</name>
    <name evidence="6" type="ORF">ELQ93_17460</name>
</gene>
<proteinExistence type="inferred from homology"/>
<dbReference type="SUPFAM" id="SSF53613">
    <property type="entry name" value="Ribokinase-like"/>
    <property type="match status" value="1"/>
</dbReference>
<keyword evidence="3 5" id="KW-0418">Kinase</keyword>
<evidence type="ECO:0000313" key="5">
    <source>
        <dbReference type="EMBL" id="PSL37023.1"/>
    </source>
</evidence>
<dbReference type="EMBL" id="PYAU01000001">
    <property type="protein sequence ID" value="PSL37023.1"/>
    <property type="molecule type" value="Genomic_DNA"/>
</dbReference>
<dbReference type="OrthoDB" id="9795789at2"/>
<evidence type="ECO:0000256" key="3">
    <source>
        <dbReference type="ARBA" id="ARBA00022777"/>
    </source>
</evidence>
<reference evidence="6 8" key="2">
    <citation type="submission" date="2018-12" db="EMBL/GenBank/DDBJ databases">
        <authorList>
            <person name="hu s."/>
            <person name="Xu Y."/>
            <person name="Xu B."/>
            <person name="Li F."/>
        </authorList>
    </citation>
    <scope>NUCLEOTIDE SEQUENCE [LARGE SCALE GENOMIC DNA]</scope>
    <source>
        <strain evidence="6 8">KSW2-17</strain>
    </source>
</reference>
<dbReference type="InterPro" id="IPR050306">
    <property type="entry name" value="PfkB_Carbo_kinase"/>
</dbReference>
<keyword evidence="8" id="KW-1185">Reference proteome</keyword>
<dbReference type="InterPro" id="IPR002173">
    <property type="entry name" value="Carboh/pur_kinase_PfkB_CS"/>
</dbReference>
<protein>
    <submittedName>
        <fullName evidence="5">Fructokinase</fullName>
    </submittedName>
</protein>
<evidence type="ECO:0000256" key="2">
    <source>
        <dbReference type="ARBA" id="ARBA00022679"/>
    </source>
</evidence>
<dbReference type="Proteomes" id="UP000241203">
    <property type="component" value="Unassembled WGS sequence"/>
</dbReference>
<evidence type="ECO:0000256" key="1">
    <source>
        <dbReference type="ARBA" id="ARBA00010688"/>
    </source>
</evidence>
<dbReference type="RefSeq" id="WP_106562224.1">
    <property type="nucleotide sequence ID" value="NZ_PYAU01000001.1"/>
</dbReference>
<comment type="caution">
    <text evidence="5">The sequence shown here is derived from an EMBL/GenBank/DDBJ whole genome shotgun (WGS) entry which is preliminary data.</text>
</comment>
<dbReference type="PROSITE" id="PS00583">
    <property type="entry name" value="PFKB_KINASES_1"/>
    <property type="match status" value="1"/>
</dbReference>
<dbReference type="AlphaFoldDB" id="A0A2P8GST2"/>
<dbReference type="PANTHER" id="PTHR43085">
    <property type="entry name" value="HEXOKINASE FAMILY MEMBER"/>
    <property type="match status" value="1"/>
</dbReference>
<dbReference type="Proteomes" id="UP000268291">
    <property type="component" value="Unassembled WGS sequence"/>
</dbReference>
<evidence type="ECO:0000313" key="8">
    <source>
        <dbReference type="Proteomes" id="UP000268291"/>
    </source>
</evidence>
<dbReference type="EMBL" id="RZGY01000005">
    <property type="protein sequence ID" value="RUQ81820.1"/>
    <property type="molecule type" value="Genomic_DNA"/>
</dbReference>